<evidence type="ECO:0000313" key="5">
    <source>
        <dbReference type="Proteomes" id="UP000313359"/>
    </source>
</evidence>
<dbReference type="InterPro" id="IPR045340">
    <property type="entry name" value="DUF6533"/>
</dbReference>
<keyword evidence="2" id="KW-0812">Transmembrane</keyword>
<reference evidence="4" key="1">
    <citation type="journal article" date="2018" name="Genome Biol. Evol.">
        <title>Genomics and development of Lentinus tigrinus, a white-rot wood-decaying mushroom with dimorphic fruiting bodies.</title>
        <authorList>
            <person name="Wu B."/>
            <person name="Xu Z."/>
            <person name="Knudson A."/>
            <person name="Carlson A."/>
            <person name="Chen N."/>
            <person name="Kovaka S."/>
            <person name="LaButti K."/>
            <person name="Lipzen A."/>
            <person name="Pennachio C."/>
            <person name="Riley R."/>
            <person name="Schakwitz W."/>
            <person name="Umezawa K."/>
            <person name="Ohm R.A."/>
            <person name="Grigoriev I.V."/>
            <person name="Nagy L.G."/>
            <person name="Gibbons J."/>
            <person name="Hibbett D."/>
        </authorList>
    </citation>
    <scope>NUCLEOTIDE SEQUENCE [LARGE SCALE GENOMIC DNA]</scope>
    <source>
        <strain evidence="4">ALCF2SS1-6</strain>
    </source>
</reference>
<evidence type="ECO:0000256" key="2">
    <source>
        <dbReference type="SAM" id="Phobius"/>
    </source>
</evidence>
<feature type="transmembrane region" description="Helical" evidence="2">
    <location>
        <begin position="169"/>
        <end position="187"/>
    </location>
</feature>
<organism evidence="4 5">
    <name type="scientific">Lentinus tigrinus ALCF2SS1-6</name>
    <dbReference type="NCBI Taxonomy" id="1328759"/>
    <lineage>
        <taxon>Eukaryota</taxon>
        <taxon>Fungi</taxon>
        <taxon>Dikarya</taxon>
        <taxon>Basidiomycota</taxon>
        <taxon>Agaricomycotina</taxon>
        <taxon>Agaricomycetes</taxon>
        <taxon>Polyporales</taxon>
        <taxon>Polyporaceae</taxon>
        <taxon>Lentinus</taxon>
    </lineage>
</organism>
<proteinExistence type="predicted"/>
<dbReference type="EMBL" id="ML122291">
    <property type="protein sequence ID" value="RPD56009.1"/>
    <property type="molecule type" value="Genomic_DNA"/>
</dbReference>
<sequence>MSLSDSDGLQVLFRQANRQIIHAAASSTFLLYDLVTTLDEEVEYVWSSANALPKYLYFISRYIGIFGQLVLATNLFPMFCFSYLMFCFGFLLFLLLSVELSLMLRIDALYGKSRRVRILLGFAFVTEMVTTITLNAVSFPTVERTLVPFPSVFPIRGCVLAVSPAAYKLSWVPILIFETLIFALNAIKCISYGPLDHTPLIYRLFRDGSAYYVISFIFMLVCTIAQFFKDALASVIVVWVSAVLSYSGCHLLLSIRKTAARRQRLEANMISADIPQIHMPGGTTSESESQSLEGSHPLHLGLGVEPRPRMESIELVPRRVSLHLSTEGSHASYASDSDWTERCLRDWNLVDGVRGGPRWARKSKEGDQERDVERSEIYMEQGRESDDSTGVRWLRRWKP</sequence>
<name>A0A5C2RYB0_9APHY</name>
<keyword evidence="2" id="KW-0472">Membrane</keyword>
<evidence type="ECO:0000259" key="3">
    <source>
        <dbReference type="Pfam" id="PF20151"/>
    </source>
</evidence>
<evidence type="ECO:0000256" key="1">
    <source>
        <dbReference type="SAM" id="MobiDB-lite"/>
    </source>
</evidence>
<feature type="transmembrane region" description="Helical" evidence="2">
    <location>
        <begin position="234"/>
        <end position="255"/>
    </location>
</feature>
<dbReference type="OrthoDB" id="2638860at2759"/>
<dbReference type="Pfam" id="PF20151">
    <property type="entry name" value="DUF6533"/>
    <property type="match status" value="1"/>
</dbReference>
<feature type="transmembrane region" description="Helical" evidence="2">
    <location>
        <begin position="208"/>
        <end position="228"/>
    </location>
</feature>
<keyword evidence="2" id="KW-1133">Transmembrane helix</keyword>
<accession>A0A5C2RYB0</accession>
<evidence type="ECO:0000313" key="4">
    <source>
        <dbReference type="EMBL" id="RPD56009.1"/>
    </source>
</evidence>
<keyword evidence="5" id="KW-1185">Reference proteome</keyword>
<gene>
    <name evidence="4" type="ORF">L227DRAFT_290886</name>
</gene>
<feature type="transmembrane region" description="Helical" evidence="2">
    <location>
        <begin position="82"/>
        <end position="104"/>
    </location>
</feature>
<feature type="transmembrane region" description="Helical" evidence="2">
    <location>
        <begin position="116"/>
        <end position="137"/>
    </location>
</feature>
<dbReference type="AlphaFoldDB" id="A0A5C2RYB0"/>
<protein>
    <recommendedName>
        <fullName evidence="3">DUF6533 domain-containing protein</fullName>
    </recommendedName>
</protein>
<feature type="region of interest" description="Disordered" evidence="1">
    <location>
        <begin position="356"/>
        <end position="399"/>
    </location>
</feature>
<feature type="compositionally biased region" description="Basic and acidic residues" evidence="1">
    <location>
        <begin position="362"/>
        <end position="386"/>
    </location>
</feature>
<feature type="region of interest" description="Disordered" evidence="1">
    <location>
        <begin position="277"/>
        <end position="298"/>
    </location>
</feature>
<feature type="compositionally biased region" description="Polar residues" evidence="1">
    <location>
        <begin position="282"/>
        <end position="293"/>
    </location>
</feature>
<feature type="domain" description="DUF6533" evidence="3">
    <location>
        <begin position="24"/>
        <end position="66"/>
    </location>
</feature>
<dbReference type="Proteomes" id="UP000313359">
    <property type="component" value="Unassembled WGS sequence"/>
</dbReference>